<feature type="non-terminal residue" evidence="7">
    <location>
        <position position="1"/>
    </location>
</feature>
<sequence length="442" mass="49113">MITDVTVDQFLNAADVIMLLSSIVSSFLQVYVIRSALSHLRRRASDECLHLFLLSMTAGDLILTAFCYPLEIIQHFIGYAPTWVNMMMHFLTWASLSTSSISLILLNLDKLLYFKYPLSYSAVVSKSKGIGIVVATWVACFSFVLAAWLTGSFNCGPDNCLTLKLFHGNTGMYIGFTIGVCILPTLTSLGVALYILKIVSMHKKQLSEEQTLCGNNNGGPHTHQTFASRLRTFYFIFMTTIFTACTLLPYRVINMKRLISPATGQSQCVTLLFLWIMWYLVQLNAVVNPVLTETGAISTPACLLLAGAAHLLGPPLRGIRAWSRTRASNNPELHAALLLQCCPGQIDDLRPTLHRQNGLEVWARSTKTVLNDAAIERAKRNGDGGRGYAKGAVEPKVMQPLINAFWNEIMTTKSEEWEALRSGIVCETEPDRKRPRIPSPME</sequence>
<comment type="subcellular location">
    <subcellularLocation>
        <location evidence="1">Membrane</location>
    </subcellularLocation>
</comment>
<feature type="transmembrane region" description="Helical" evidence="5">
    <location>
        <begin position="129"/>
        <end position="151"/>
    </location>
</feature>
<evidence type="ECO:0000259" key="6">
    <source>
        <dbReference type="PROSITE" id="PS50262"/>
    </source>
</evidence>
<dbReference type="InterPro" id="IPR000276">
    <property type="entry name" value="GPCR_Rhodpsn"/>
</dbReference>
<evidence type="ECO:0000313" key="8">
    <source>
        <dbReference type="Proteomes" id="UP001177023"/>
    </source>
</evidence>
<dbReference type="EMBL" id="CATQJA010000079">
    <property type="protein sequence ID" value="CAJ0557725.1"/>
    <property type="molecule type" value="Genomic_DNA"/>
</dbReference>
<accession>A0AA36FT81</accession>
<keyword evidence="3 5" id="KW-1133">Transmembrane helix</keyword>
<feature type="transmembrane region" description="Helical" evidence="5">
    <location>
        <begin position="16"/>
        <end position="37"/>
    </location>
</feature>
<keyword evidence="8" id="KW-1185">Reference proteome</keyword>
<dbReference type="GO" id="GO:0008188">
    <property type="term" value="F:neuropeptide receptor activity"/>
    <property type="evidence" value="ECO:0007669"/>
    <property type="project" value="InterPro"/>
</dbReference>
<dbReference type="GO" id="GO:0016020">
    <property type="term" value="C:membrane"/>
    <property type="evidence" value="ECO:0007669"/>
    <property type="project" value="UniProtKB-SubCell"/>
</dbReference>
<dbReference type="PROSITE" id="PS50262">
    <property type="entry name" value="G_PROTEIN_RECEP_F1_2"/>
    <property type="match status" value="1"/>
</dbReference>
<feature type="transmembrane region" description="Helical" evidence="5">
    <location>
        <begin position="90"/>
        <end position="108"/>
    </location>
</feature>
<keyword evidence="4 5" id="KW-0472">Membrane</keyword>
<feature type="transmembrane region" description="Helical" evidence="5">
    <location>
        <begin position="264"/>
        <end position="281"/>
    </location>
</feature>
<dbReference type="Gene3D" id="1.20.1070.10">
    <property type="entry name" value="Rhodopsin 7-helix transmembrane proteins"/>
    <property type="match status" value="1"/>
</dbReference>
<dbReference type="PANTHER" id="PTHR21643:SF6">
    <property type="entry name" value="G-PROTEIN COUPLED RECEPTORS FAMILY 1 PROFILE DOMAIN-CONTAINING PROTEIN"/>
    <property type="match status" value="1"/>
</dbReference>
<feature type="transmembrane region" description="Helical" evidence="5">
    <location>
        <begin position="171"/>
        <end position="196"/>
    </location>
</feature>
<evidence type="ECO:0000256" key="1">
    <source>
        <dbReference type="ARBA" id="ARBA00004370"/>
    </source>
</evidence>
<feature type="transmembrane region" description="Helical" evidence="5">
    <location>
        <begin position="49"/>
        <end position="70"/>
    </location>
</feature>
<dbReference type="InterPro" id="IPR017452">
    <property type="entry name" value="GPCR_Rhodpsn_7TM"/>
</dbReference>
<evidence type="ECO:0000256" key="5">
    <source>
        <dbReference type="SAM" id="Phobius"/>
    </source>
</evidence>
<comment type="caution">
    <text evidence="7">The sequence shown here is derived from an EMBL/GenBank/DDBJ whole genome shotgun (WGS) entry which is preliminary data.</text>
</comment>
<dbReference type="Proteomes" id="UP001177023">
    <property type="component" value="Unassembled WGS sequence"/>
</dbReference>
<protein>
    <recommendedName>
        <fullName evidence="6">G-protein coupled receptors family 1 profile domain-containing protein</fullName>
    </recommendedName>
</protein>
<evidence type="ECO:0000256" key="4">
    <source>
        <dbReference type="ARBA" id="ARBA00023136"/>
    </source>
</evidence>
<dbReference type="Pfam" id="PF00001">
    <property type="entry name" value="7tm_1"/>
    <property type="match status" value="1"/>
</dbReference>
<feature type="domain" description="G-protein coupled receptors family 1 profile" evidence="6">
    <location>
        <begin position="25"/>
        <end position="292"/>
    </location>
</feature>
<dbReference type="SUPFAM" id="SSF81321">
    <property type="entry name" value="Family A G protein-coupled receptor-like"/>
    <property type="match status" value="1"/>
</dbReference>
<keyword evidence="2 5" id="KW-0812">Transmembrane</keyword>
<dbReference type="AlphaFoldDB" id="A0AA36FT81"/>
<dbReference type="PANTHER" id="PTHR21643">
    <property type="entry name" value="G-PROTEIN COUPLED RECEPTORS FAMILY 1 PROFILE DOMAIN-CONTAINING PROTEIN-RELATED"/>
    <property type="match status" value="1"/>
</dbReference>
<reference evidence="7" key="1">
    <citation type="submission" date="2023-06" db="EMBL/GenBank/DDBJ databases">
        <authorList>
            <person name="Delattre M."/>
        </authorList>
    </citation>
    <scope>NUCLEOTIDE SEQUENCE</scope>
    <source>
        <strain evidence="7">AF72</strain>
    </source>
</reference>
<dbReference type="InterPro" id="IPR039952">
    <property type="entry name" value="Aex-2"/>
</dbReference>
<evidence type="ECO:0000256" key="2">
    <source>
        <dbReference type="ARBA" id="ARBA00022692"/>
    </source>
</evidence>
<gene>
    <name evidence="7" type="ORF">MSPICULIGERA_LOCUS483</name>
</gene>
<dbReference type="CDD" id="cd00637">
    <property type="entry name" value="7tm_classA_rhodopsin-like"/>
    <property type="match status" value="1"/>
</dbReference>
<name>A0AA36FT81_9BILA</name>
<feature type="transmembrane region" description="Helical" evidence="5">
    <location>
        <begin position="233"/>
        <end position="252"/>
    </location>
</feature>
<proteinExistence type="predicted"/>
<evidence type="ECO:0000256" key="3">
    <source>
        <dbReference type="ARBA" id="ARBA00022989"/>
    </source>
</evidence>
<organism evidence="7 8">
    <name type="scientific">Mesorhabditis spiculigera</name>
    <dbReference type="NCBI Taxonomy" id="96644"/>
    <lineage>
        <taxon>Eukaryota</taxon>
        <taxon>Metazoa</taxon>
        <taxon>Ecdysozoa</taxon>
        <taxon>Nematoda</taxon>
        <taxon>Chromadorea</taxon>
        <taxon>Rhabditida</taxon>
        <taxon>Rhabditina</taxon>
        <taxon>Rhabditomorpha</taxon>
        <taxon>Rhabditoidea</taxon>
        <taxon>Rhabditidae</taxon>
        <taxon>Mesorhabditinae</taxon>
        <taxon>Mesorhabditis</taxon>
    </lineage>
</organism>
<evidence type="ECO:0000313" key="7">
    <source>
        <dbReference type="EMBL" id="CAJ0557725.1"/>
    </source>
</evidence>